<dbReference type="InterPro" id="IPR001841">
    <property type="entry name" value="Znf_RING"/>
</dbReference>
<dbReference type="InterPro" id="IPR013083">
    <property type="entry name" value="Znf_RING/FYVE/PHD"/>
</dbReference>
<dbReference type="Gene3D" id="3.30.40.10">
    <property type="entry name" value="Zinc/RING finger domain, C3HC4 (zinc finger)"/>
    <property type="match status" value="1"/>
</dbReference>
<dbReference type="GO" id="GO:0008270">
    <property type="term" value="F:zinc ion binding"/>
    <property type="evidence" value="ECO:0007669"/>
    <property type="project" value="UniProtKB-KW"/>
</dbReference>
<keyword evidence="13" id="KW-1185">Reference proteome</keyword>
<dbReference type="PANTHER" id="PTHR12683:SF13">
    <property type="entry name" value="CDK-ACTIVATING KINASE ASSEMBLY FACTOR MAT1"/>
    <property type="match status" value="1"/>
</dbReference>
<dbReference type="GO" id="GO:0070985">
    <property type="term" value="C:transcription factor TFIIK complex"/>
    <property type="evidence" value="ECO:0007669"/>
    <property type="project" value="EnsemblFungi"/>
</dbReference>
<keyword evidence="6" id="KW-0539">Nucleus</keyword>
<dbReference type="Pfam" id="PF17121">
    <property type="entry name" value="zf-C3HC4_5"/>
    <property type="match status" value="1"/>
</dbReference>
<keyword evidence="3" id="KW-0479">Metal-binding</keyword>
<dbReference type="InterPro" id="IPR015877">
    <property type="entry name" value="MAT1_centre"/>
</dbReference>
<proteinExistence type="predicted"/>
<dbReference type="PROSITE" id="PS50089">
    <property type="entry name" value="ZF_RING_2"/>
    <property type="match status" value="1"/>
</dbReference>
<dbReference type="RefSeq" id="XP_020046697.1">
    <property type="nucleotide sequence ID" value="XM_020193443.1"/>
</dbReference>
<dbReference type="PROSITE" id="PS00518">
    <property type="entry name" value="ZF_RING_1"/>
    <property type="match status" value="1"/>
</dbReference>
<dbReference type="InParanoid" id="A0A1D2VFU1"/>
<dbReference type="FunFam" id="3.30.40.10:FF:000037">
    <property type="entry name" value="Cdk-activating kinase assembly factor MAT1, centre"/>
    <property type="match status" value="1"/>
</dbReference>
<dbReference type="GeneID" id="30967079"/>
<evidence type="ECO:0000256" key="2">
    <source>
        <dbReference type="ARBA" id="ARBA00022257"/>
    </source>
</evidence>
<evidence type="ECO:0000256" key="5">
    <source>
        <dbReference type="ARBA" id="ARBA00022833"/>
    </source>
</evidence>
<evidence type="ECO:0000313" key="13">
    <source>
        <dbReference type="Proteomes" id="UP000095038"/>
    </source>
</evidence>
<dbReference type="SUPFAM" id="SSF57850">
    <property type="entry name" value="RING/U-box"/>
    <property type="match status" value="1"/>
</dbReference>
<protein>
    <recommendedName>
        <fullName evidence="2">RNA polymerase II transcription factor B subunit 3</fullName>
    </recommendedName>
    <alternativeName>
        <fullName evidence="8">RNA polymerase II transcription factor B 38 kDa subunit</fullName>
    </alternativeName>
    <alternativeName>
        <fullName evidence="7">RNA polymerase II transcription factor B p38 subunit</fullName>
    </alternativeName>
</protein>
<gene>
    <name evidence="12" type="ORF">ASCRUDRAFT_76378</name>
</gene>
<dbReference type="GO" id="GO:0006357">
    <property type="term" value="P:regulation of transcription by RNA polymerase II"/>
    <property type="evidence" value="ECO:0007669"/>
    <property type="project" value="TreeGrafter"/>
</dbReference>
<accession>A0A1D2VFU1</accession>
<feature type="coiled-coil region" evidence="10">
    <location>
        <begin position="109"/>
        <end position="184"/>
    </location>
</feature>
<dbReference type="EMBL" id="KV454482">
    <property type="protein sequence ID" value="ODV60390.1"/>
    <property type="molecule type" value="Genomic_DNA"/>
</dbReference>
<dbReference type="Proteomes" id="UP000095038">
    <property type="component" value="Unassembled WGS sequence"/>
</dbReference>
<dbReference type="PANTHER" id="PTHR12683">
    <property type="entry name" value="CDK-ACTIVATING KINASE ASSEMBLY FACTOR MAT1"/>
    <property type="match status" value="1"/>
</dbReference>
<evidence type="ECO:0000256" key="9">
    <source>
        <dbReference type="PROSITE-ProRule" id="PRU00175"/>
    </source>
</evidence>
<evidence type="ECO:0000256" key="10">
    <source>
        <dbReference type="SAM" id="Coils"/>
    </source>
</evidence>
<feature type="domain" description="RING-type" evidence="11">
    <location>
        <begin position="13"/>
        <end position="58"/>
    </location>
</feature>
<dbReference type="STRING" id="1344418.A0A1D2VFU1"/>
<keyword evidence="4 9" id="KW-0863">Zinc-finger</keyword>
<dbReference type="OrthoDB" id="5963at2759"/>
<organism evidence="12 13">
    <name type="scientific">Ascoidea rubescens DSM 1968</name>
    <dbReference type="NCBI Taxonomy" id="1344418"/>
    <lineage>
        <taxon>Eukaryota</taxon>
        <taxon>Fungi</taxon>
        <taxon>Dikarya</taxon>
        <taxon>Ascomycota</taxon>
        <taxon>Saccharomycotina</taxon>
        <taxon>Saccharomycetes</taxon>
        <taxon>Ascoideaceae</taxon>
        <taxon>Ascoidea</taxon>
    </lineage>
</organism>
<evidence type="ECO:0000256" key="1">
    <source>
        <dbReference type="ARBA" id="ARBA00004123"/>
    </source>
</evidence>
<name>A0A1D2VFU1_9ASCO</name>
<evidence type="ECO:0000256" key="6">
    <source>
        <dbReference type="ARBA" id="ARBA00023242"/>
    </source>
</evidence>
<evidence type="ECO:0000256" key="4">
    <source>
        <dbReference type="ARBA" id="ARBA00022771"/>
    </source>
</evidence>
<sequence length="329" mass="38934">MVVFKDEKWIDKCPICTTDRYFSPDMKFLVNLECYHRMCESCVDRIFGSGPALCPYQNCGKTLKKRQFKEQIFDDINIEKEVDIRRRVCKIFNKTESDFKKPGEYDLYLEKIEDMVYNLTNEIDVEKTEEELLKYEEANRGLININNDRVKQNLIKFQQKQEMEKNLREQKRKLKEESLLEQQEDELYYEKEVKRKLLDSASDVPAEKIINQLKFEFEQRTEMRKKKLDESIKALTSQLTNSDIEKDKNKKVTTPFTPYDGDKDLEFKFTLNDSYDDFATNNAKNNPAYLAGGWRVEQVYERALQQAFIGIGCFIDEKVVLSSQGIESF</sequence>
<evidence type="ECO:0000256" key="7">
    <source>
        <dbReference type="ARBA" id="ARBA00029873"/>
    </source>
</evidence>
<evidence type="ECO:0000256" key="3">
    <source>
        <dbReference type="ARBA" id="ARBA00022723"/>
    </source>
</evidence>
<dbReference type="GO" id="GO:0001174">
    <property type="term" value="P:transcriptional start site selection at RNA polymerase II promoter"/>
    <property type="evidence" value="ECO:0007669"/>
    <property type="project" value="EnsemblFungi"/>
</dbReference>
<evidence type="ECO:0000313" key="12">
    <source>
        <dbReference type="EMBL" id="ODV60390.1"/>
    </source>
</evidence>
<dbReference type="FunCoup" id="A0A1D2VFU1">
    <property type="interactions" value="524"/>
</dbReference>
<keyword evidence="10" id="KW-0175">Coiled coil</keyword>
<dbReference type="InterPro" id="IPR004575">
    <property type="entry name" value="MAT1/Tfb3"/>
</dbReference>
<dbReference type="CDD" id="cd16573">
    <property type="entry name" value="RING-HC_TFB3-like"/>
    <property type="match status" value="1"/>
</dbReference>
<comment type="subcellular location">
    <subcellularLocation>
        <location evidence="1">Nucleus</location>
    </subcellularLocation>
</comment>
<dbReference type="Pfam" id="PF06391">
    <property type="entry name" value="MAT1"/>
    <property type="match status" value="1"/>
</dbReference>
<dbReference type="AlphaFoldDB" id="A0A1D2VFU1"/>
<dbReference type="InterPro" id="IPR017907">
    <property type="entry name" value="Znf_RING_CS"/>
</dbReference>
<dbReference type="GO" id="GO:0006289">
    <property type="term" value="P:nucleotide-excision repair"/>
    <property type="evidence" value="ECO:0007669"/>
    <property type="project" value="EnsemblFungi"/>
</dbReference>
<evidence type="ECO:0000256" key="8">
    <source>
        <dbReference type="ARBA" id="ARBA00033277"/>
    </source>
</evidence>
<reference evidence="13" key="1">
    <citation type="submission" date="2016-05" db="EMBL/GenBank/DDBJ databases">
        <title>Comparative genomics of biotechnologically important yeasts.</title>
        <authorList>
            <consortium name="DOE Joint Genome Institute"/>
            <person name="Riley R."/>
            <person name="Haridas S."/>
            <person name="Wolfe K.H."/>
            <person name="Lopes M.R."/>
            <person name="Hittinger C.T."/>
            <person name="Goker M."/>
            <person name="Salamov A."/>
            <person name="Wisecaver J."/>
            <person name="Long T.M."/>
            <person name="Aerts A.L."/>
            <person name="Barry K."/>
            <person name="Choi C."/>
            <person name="Clum A."/>
            <person name="Coughlan A.Y."/>
            <person name="Deshpande S."/>
            <person name="Douglass A.P."/>
            <person name="Hanson S.J."/>
            <person name="Klenk H.-P."/>
            <person name="Labutti K."/>
            <person name="Lapidus A."/>
            <person name="Lindquist E."/>
            <person name="Lipzen A."/>
            <person name="Meier-Kolthoff J.P."/>
            <person name="Ohm R.A."/>
            <person name="Otillar R.P."/>
            <person name="Pangilinan J."/>
            <person name="Peng Y."/>
            <person name="Rokas A."/>
            <person name="Rosa C.A."/>
            <person name="Scheuner C."/>
            <person name="Sibirny A.A."/>
            <person name="Slot J.C."/>
            <person name="Stielow J.B."/>
            <person name="Sun H."/>
            <person name="Kurtzman C.P."/>
            <person name="Blackwell M."/>
            <person name="Grigoriev I.V."/>
            <person name="Jeffries T.W."/>
        </authorList>
    </citation>
    <scope>NUCLEOTIDE SEQUENCE [LARGE SCALE GENOMIC DNA]</scope>
    <source>
        <strain evidence="13">DSM 1968</strain>
    </source>
</reference>
<dbReference type="NCBIfam" id="TIGR00570">
    <property type="entry name" value="cdk7"/>
    <property type="match status" value="1"/>
</dbReference>
<dbReference type="GO" id="GO:0061575">
    <property type="term" value="F:cyclin-dependent protein serine/threonine kinase activator activity"/>
    <property type="evidence" value="ECO:0007669"/>
    <property type="project" value="EnsemblFungi"/>
</dbReference>
<keyword evidence="5" id="KW-0862">Zinc</keyword>
<evidence type="ECO:0000259" key="11">
    <source>
        <dbReference type="PROSITE" id="PS50089"/>
    </source>
</evidence>